<dbReference type="GO" id="GO:0005829">
    <property type="term" value="C:cytosol"/>
    <property type="evidence" value="ECO:0007669"/>
    <property type="project" value="TreeGrafter"/>
</dbReference>
<reference evidence="3 4" key="1">
    <citation type="submission" date="2016-11" db="EMBL/GenBank/DDBJ databases">
        <authorList>
            <person name="Jaros S."/>
            <person name="Januszkiewicz K."/>
            <person name="Wedrychowicz H."/>
        </authorList>
    </citation>
    <scope>NUCLEOTIDE SEQUENCE [LARGE SCALE GENOMIC DNA]</scope>
    <source>
        <strain evidence="3 4">DSM 21864</strain>
    </source>
</reference>
<dbReference type="PROSITE" id="PS51257">
    <property type="entry name" value="PROKAR_LIPOPROTEIN"/>
    <property type="match status" value="1"/>
</dbReference>
<sequence>MKKTILSITLTALIALMASGCAVSNNQNSSTNASQNTPGKKPIIIQGAMDAETQKLVSELKDSEKISYGGWTFWKGKIDDYPVVVSKTEIGMTNAAAATTLAIEKFNPRAIINQGTSGGHDPSLHKLDIVIGKKSVNFGAFRSEHGDLGKGIKPENWIPMTIEVNTKGEIKEYKEFQGNEELIKIANSVKDTYKSGKIVEGVIGSADEWNRELDRIKWLNTKYGTSTEEMETASAAQVSKAYDVPFLGIRILSNSEVHNEEYDKTSGDNCQDYVLTVVKELIKQSK</sequence>
<keyword evidence="1" id="KW-0732">Signal</keyword>
<dbReference type="GO" id="GO:0008782">
    <property type="term" value="F:adenosylhomocysteine nucleosidase activity"/>
    <property type="evidence" value="ECO:0007669"/>
    <property type="project" value="TreeGrafter"/>
</dbReference>
<evidence type="ECO:0000313" key="3">
    <source>
        <dbReference type="EMBL" id="SHI92953.1"/>
    </source>
</evidence>
<dbReference type="AlphaFoldDB" id="A0A1M6F5K7"/>
<feature type="domain" description="Nucleoside phosphorylase" evidence="2">
    <location>
        <begin position="42"/>
        <end position="280"/>
    </location>
</feature>
<dbReference type="GO" id="GO:0019284">
    <property type="term" value="P:L-methionine salvage from S-adenosylmethionine"/>
    <property type="evidence" value="ECO:0007669"/>
    <property type="project" value="TreeGrafter"/>
</dbReference>
<dbReference type="GO" id="GO:0009116">
    <property type="term" value="P:nucleoside metabolic process"/>
    <property type="evidence" value="ECO:0007669"/>
    <property type="project" value="InterPro"/>
</dbReference>
<dbReference type="SUPFAM" id="SSF53167">
    <property type="entry name" value="Purine and uridine phosphorylases"/>
    <property type="match status" value="1"/>
</dbReference>
<dbReference type="STRING" id="1121298.SAMN05444401_1814"/>
<dbReference type="OrthoDB" id="9792278at2"/>
<dbReference type="EMBL" id="FQZO01000002">
    <property type="protein sequence ID" value="SHI92953.1"/>
    <property type="molecule type" value="Genomic_DNA"/>
</dbReference>
<dbReference type="PANTHER" id="PTHR46832:SF1">
    <property type="entry name" value="5'-METHYLTHIOADENOSINE_S-ADENOSYLHOMOCYSTEINE NUCLEOSIDASE"/>
    <property type="match status" value="1"/>
</dbReference>
<name>A0A1M6F5K7_9CLOT</name>
<keyword evidence="4" id="KW-1185">Reference proteome</keyword>
<dbReference type="PANTHER" id="PTHR46832">
    <property type="entry name" value="5'-METHYLTHIOADENOSINE/S-ADENOSYLHOMOCYSTEINE NUCLEOSIDASE"/>
    <property type="match status" value="1"/>
</dbReference>
<dbReference type="Gene3D" id="3.40.50.1580">
    <property type="entry name" value="Nucleoside phosphorylase domain"/>
    <property type="match status" value="1"/>
</dbReference>
<evidence type="ECO:0000259" key="2">
    <source>
        <dbReference type="Pfam" id="PF01048"/>
    </source>
</evidence>
<dbReference type="InterPro" id="IPR035994">
    <property type="entry name" value="Nucleoside_phosphorylase_sf"/>
</dbReference>
<dbReference type="RefSeq" id="WP_073005682.1">
    <property type="nucleotide sequence ID" value="NZ_FQZO01000002.1"/>
</dbReference>
<evidence type="ECO:0000256" key="1">
    <source>
        <dbReference type="SAM" id="SignalP"/>
    </source>
</evidence>
<evidence type="ECO:0000313" key="4">
    <source>
        <dbReference type="Proteomes" id="UP000184080"/>
    </source>
</evidence>
<protein>
    <submittedName>
        <fullName evidence="3">Adenosylhomocysteine nucleosidase</fullName>
    </submittedName>
</protein>
<organism evidence="3 4">
    <name type="scientific">Clostridium amylolyticum</name>
    <dbReference type="NCBI Taxonomy" id="1121298"/>
    <lineage>
        <taxon>Bacteria</taxon>
        <taxon>Bacillati</taxon>
        <taxon>Bacillota</taxon>
        <taxon>Clostridia</taxon>
        <taxon>Eubacteriales</taxon>
        <taxon>Clostridiaceae</taxon>
        <taxon>Clostridium</taxon>
    </lineage>
</organism>
<gene>
    <name evidence="3" type="ORF">SAMN05444401_1814</name>
</gene>
<proteinExistence type="predicted"/>
<feature type="chain" id="PRO_5039531938" evidence="1">
    <location>
        <begin position="25"/>
        <end position="286"/>
    </location>
</feature>
<feature type="signal peptide" evidence="1">
    <location>
        <begin position="1"/>
        <end position="24"/>
    </location>
</feature>
<accession>A0A1M6F5K7</accession>
<dbReference type="GO" id="GO:0008930">
    <property type="term" value="F:methylthioadenosine nucleosidase activity"/>
    <property type="evidence" value="ECO:0007669"/>
    <property type="project" value="TreeGrafter"/>
</dbReference>
<dbReference type="InterPro" id="IPR000845">
    <property type="entry name" value="Nucleoside_phosphorylase_d"/>
</dbReference>
<dbReference type="CDD" id="cd09008">
    <property type="entry name" value="MTAN"/>
    <property type="match status" value="1"/>
</dbReference>
<dbReference type="Proteomes" id="UP000184080">
    <property type="component" value="Unassembled WGS sequence"/>
</dbReference>
<dbReference type="Pfam" id="PF01048">
    <property type="entry name" value="PNP_UDP_1"/>
    <property type="match status" value="1"/>
</dbReference>